<dbReference type="NCBIfam" id="NF001273">
    <property type="entry name" value="PRK00230.1"/>
    <property type="match status" value="1"/>
</dbReference>
<dbReference type="EMBL" id="MJIE01000001">
    <property type="protein sequence ID" value="OLR56254.1"/>
    <property type="molecule type" value="Genomic_DNA"/>
</dbReference>
<evidence type="ECO:0000256" key="8">
    <source>
        <dbReference type="ARBA" id="ARBA00061012"/>
    </source>
</evidence>
<protein>
    <recommendedName>
        <fullName evidence="9">Orotidine 5'-phosphate decarboxylase</fullName>
        <ecNumber evidence="9">4.1.1.23</ecNumber>
    </recommendedName>
    <alternativeName>
        <fullName evidence="9">OMP decarboxylase</fullName>
        <shortName evidence="9">OMPDCase</shortName>
        <shortName evidence="9">OMPdecase</shortName>
    </alternativeName>
</protein>
<dbReference type="GO" id="GO:0006207">
    <property type="term" value="P:'de novo' pyrimidine nucleobase biosynthetic process"/>
    <property type="evidence" value="ECO:0007669"/>
    <property type="project" value="InterPro"/>
</dbReference>
<evidence type="ECO:0000256" key="12">
    <source>
        <dbReference type="RuleBase" id="RU000512"/>
    </source>
</evidence>
<dbReference type="InterPro" id="IPR013785">
    <property type="entry name" value="Aldolase_TIM"/>
</dbReference>
<comment type="caution">
    <text evidence="14">The sequence shown here is derived from an EMBL/GenBank/DDBJ whole genome shotgun (WGS) entry which is preliminary data.</text>
</comment>
<dbReference type="RefSeq" id="WP_075713697.1">
    <property type="nucleotide sequence ID" value="NZ_MJIE01000001.1"/>
</dbReference>
<comment type="function">
    <text evidence="1 9">Catalyzes the decarboxylation of orotidine 5'-monophosphate (OMP) to uridine 5'-monophosphate (UMP).</text>
</comment>
<comment type="similarity">
    <text evidence="8 9">Belongs to the OMP decarboxylase family. Type 1 subfamily.</text>
</comment>
<comment type="subunit">
    <text evidence="3 9">Homodimer.</text>
</comment>
<dbReference type="CDD" id="cd04725">
    <property type="entry name" value="OMP_decarboxylase_like"/>
    <property type="match status" value="1"/>
</dbReference>
<evidence type="ECO:0000256" key="7">
    <source>
        <dbReference type="ARBA" id="ARBA00049157"/>
    </source>
</evidence>
<dbReference type="InterPro" id="IPR047596">
    <property type="entry name" value="OMPdecase_bac"/>
</dbReference>
<dbReference type="InterPro" id="IPR011060">
    <property type="entry name" value="RibuloseP-bd_barrel"/>
</dbReference>
<comment type="pathway">
    <text evidence="2 9 12">Pyrimidine metabolism; UMP biosynthesis via de novo pathway; UMP from orotate: step 2/2.</text>
</comment>
<reference evidence="14 15" key="1">
    <citation type="journal article" date="2016" name="Appl. Environ. Microbiol.">
        <title>Function and Phylogeny of Bacterial Butyryl Coenzyme A:Acetate Transferases and Their Diversity in the Proximal Colon of Swine.</title>
        <authorList>
            <person name="Trachsel J."/>
            <person name="Bayles D.O."/>
            <person name="Looft T."/>
            <person name="Levine U.Y."/>
            <person name="Allen H.K."/>
        </authorList>
    </citation>
    <scope>NUCLEOTIDE SEQUENCE [LARGE SCALE GENOMIC DNA]</scope>
    <source>
        <strain evidence="14 15">68-3-10</strain>
    </source>
</reference>
<keyword evidence="6 9" id="KW-0456">Lyase</keyword>
<dbReference type="GO" id="GO:0004590">
    <property type="term" value="F:orotidine-5'-phosphate decarboxylase activity"/>
    <property type="evidence" value="ECO:0007669"/>
    <property type="project" value="UniProtKB-UniRule"/>
</dbReference>
<feature type="binding site" evidence="9 11">
    <location>
        <position position="210"/>
    </location>
    <ligand>
        <name>substrate</name>
    </ligand>
</feature>
<feature type="domain" description="Orotidine 5'-phosphate decarboxylase" evidence="13">
    <location>
        <begin position="4"/>
        <end position="226"/>
    </location>
</feature>
<sequence length="232" mass="25172">MAKDVIIACDFPGKAETLAFLDRFTGRKPFVKIGMELFYAEGPDIVREIKARGHKIFLDLKLHDIPNTVEKAMASLARLDVDMTNVHAAGTIEMMKAARRGLTRPDGSRPILIAVTQLTSTSQSAMEQDLMIHAPIAEVVTQYARNTREAGLDGVVCSPLEAGVIHEACGEDFLTVTPGIRFAGAAADDQSRITTPARAREIGSDYIVVGRPVTKAEDPVAAYERCLTDFLG</sequence>
<dbReference type="FunFam" id="3.20.20.70:FF:000015">
    <property type="entry name" value="Orotidine 5'-phosphate decarboxylase"/>
    <property type="match status" value="1"/>
</dbReference>
<evidence type="ECO:0000256" key="6">
    <source>
        <dbReference type="ARBA" id="ARBA00023239"/>
    </source>
</evidence>
<dbReference type="InterPro" id="IPR014732">
    <property type="entry name" value="OMPdecase"/>
</dbReference>
<proteinExistence type="inferred from homology"/>
<evidence type="ECO:0000256" key="2">
    <source>
        <dbReference type="ARBA" id="ARBA00004861"/>
    </source>
</evidence>
<dbReference type="InterPro" id="IPR001754">
    <property type="entry name" value="OMPdeCOase_dom"/>
</dbReference>
<evidence type="ECO:0000256" key="10">
    <source>
        <dbReference type="PIRSR" id="PIRSR614732-1"/>
    </source>
</evidence>
<feature type="active site" description="For OMPdecase activity" evidence="10">
    <location>
        <position position="64"/>
    </location>
</feature>
<dbReference type="SUPFAM" id="SSF51366">
    <property type="entry name" value="Ribulose-phoshate binding barrel"/>
    <property type="match status" value="1"/>
</dbReference>
<evidence type="ECO:0000313" key="15">
    <source>
        <dbReference type="Proteomes" id="UP000187404"/>
    </source>
</evidence>
<dbReference type="AlphaFoldDB" id="A0A1Q9JJB7"/>
<evidence type="ECO:0000259" key="13">
    <source>
        <dbReference type="SMART" id="SM00934"/>
    </source>
</evidence>
<evidence type="ECO:0000256" key="1">
    <source>
        <dbReference type="ARBA" id="ARBA00002356"/>
    </source>
</evidence>
<evidence type="ECO:0000313" key="14">
    <source>
        <dbReference type="EMBL" id="OLR56254.1"/>
    </source>
</evidence>
<keyword evidence="15" id="KW-1185">Reference proteome</keyword>
<feature type="active site" description="Proton donor" evidence="9">
    <location>
        <position position="61"/>
    </location>
</feature>
<dbReference type="UniPathway" id="UPA00070">
    <property type="reaction ID" value="UER00120"/>
</dbReference>
<dbReference type="STRING" id="1261640.BHK98_09370"/>
<accession>A0A1Q9JJB7</accession>
<dbReference type="PROSITE" id="PS00156">
    <property type="entry name" value="OMPDECASE"/>
    <property type="match status" value="1"/>
</dbReference>
<feature type="binding site" evidence="9 11">
    <location>
        <position position="32"/>
    </location>
    <ligand>
        <name>substrate</name>
    </ligand>
</feature>
<name>A0A1Q9JJB7_9FIRM</name>
<dbReference type="GO" id="GO:0044205">
    <property type="term" value="P:'de novo' UMP biosynthetic process"/>
    <property type="evidence" value="ECO:0007669"/>
    <property type="project" value="UniProtKB-UniRule"/>
</dbReference>
<feature type="binding site" evidence="9 11">
    <location>
        <position position="211"/>
    </location>
    <ligand>
        <name>substrate</name>
    </ligand>
</feature>
<dbReference type="InterPro" id="IPR018089">
    <property type="entry name" value="OMPdecase_AS"/>
</dbReference>
<dbReference type="NCBIfam" id="TIGR01740">
    <property type="entry name" value="pyrF"/>
    <property type="match status" value="1"/>
</dbReference>
<evidence type="ECO:0000256" key="9">
    <source>
        <dbReference type="HAMAP-Rule" id="MF_01200"/>
    </source>
</evidence>
<feature type="active site" description="For OMPdecase activity" evidence="10">
    <location>
        <position position="59"/>
    </location>
</feature>
<keyword evidence="5 9" id="KW-0665">Pyrimidine biosynthesis</keyword>
<evidence type="ECO:0000256" key="3">
    <source>
        <dbReference type="ARBA" id="ARBA00011738"/>
    </source>
</evidence>
<dbReference type="EC" id="4.1.1.23" evidence="9"/>
<feature type="active site" description="For OMPdecase activity" evidence="10">
    <location>
        <position position="61"/>
    </location>
</feature>
<feature type="binding site" evidence="9">
    <location>
        <begin position="59"/>
        <end position="68"/>
    </location>
    <ligand>
        <name>substrate</name>
    </ligand>
</feature>
<dbReference type="OrthoDB" id="9806203at2"/>
<organism evidence="14 15">
    <name type="scientific">Hornefia porci</name>
    <dbReference type="NCBI Taxonomy" id="2652292"/>
    <lineage>
        <taxon>Bacteria</taxon>
        <taxon>Bacillati</taxon>
        <taxon>Bacillota</taxon>
        <taxon>Clostridia</taxon>
        <taxon>Peptostreptococcales</taxon>
        <taxon>Anaerovoracaceae</taxon>
        <taxon>Hornefia</taxon>
    </lineage>
</organism>
<dbReference type="Pfam" id="PF00215">
    <property type="entry name" value="OMPdecase"/>
    <property type="match status" value="1"/>
</dbReference>
<feature type="binding site" evidence="9 11">
    <location>
        <position position="190"/>
    </location>
    <ligand>
        <name>substrate</name>
    </ligand>
</feature>
<feature type="binding site" evidence="9 11">
    <location>
        <position position="119"/>
    </location>
    <ligand>
        <name>substrate</name>
    </ligand>
</feature>
<dbReference type="GO" id="GO:0005829">
    <property type="term" value="C:cytosol"/>
    <property type="evidence" value="ECO:0007669"/>
    <property type="project" value="TreeGrafter"/>
</dbReference>
<evidence type="ECO:0000256" key="11">
    <source>
        <dbReference type="PIRSR" id="PIRSR614732-2"/>
    </source>
</evidence>
<comment type="catalytic activity">
    <reaction evidence="7 9 12">
        <text>orotidine 5'-phosphate + H(+) = UMP + CO2</text>
        <dbReference type="Rhea" id="RHEA:11596"/>
        <dbReference type="ChEBI" id="CHEBI:15378"/>
        <dbReference type="ChEBI" id="CHEBI:16526"/>
        <dbReference type="ChEBI" id="CHEBI:57538"/>
        <dbReference type="ChEBI" id="CHEBI:57865"/>
        <dbReference type="EC" id="4.1.1.23"/>
    </reaction>
</comment>
<dbReference type="PANTHER" id="PTHR32119:SF2">
    <property type="entry name" value="OROTIDINE 5'-PHOSPHATE DECARBOXYLASE"/>
    <property type="match status" value="1"/>
</dbReference>
<dbReference type="Proteomes" id="UP000187404">
    <property type="component" value="Unassembled WGS sequence"/>
</dbReference>
<evidence type="ECO:0000256" key="4">
    <source>
        <dbReference type="ARBA" id="ARBA00022793"/>
    </source>
</evidence>
<dbReference type="PANTHER" id="PTHR32119">
    <property type="entry name" value="OROTIDINE 5'-PHOSPHATE DECARBOXYLASE"/>
    <property type="match status" value="1"/>
</dbReference>
<feature type="binding site" evidence="9 11">
    <location>
        <position position="181"/>
    </location>
    <ligand>
        <name>substrate</name>
    </ligand>
</feature>
<evidence type="ECO:0000256" key="5">
    <source>
        <dbReference type="ARBA" id="ARBA00022975"/>
    </source>
</evidence>
<dbReference type="HAMAP" id="MF_01200_B">
    <property type="entry name" value="OMPdecase_type1_B"/>
    <property type="match status" value="1"/>
</dbReference>
<keyword evidence="4 9" id="KW-0210">Decarboxylase</keyword>
<dbReference type="SMART" id="SM00934">
    <property type="entry name" value="OMPdecase"/>
    <property type="match status" value="1"/>
</dbReference>
<feature type="binding site" evidence="9 11">
    <location>
        <position position="10"/>
    </location>
    <ligand>
        <name>substrate</name>
    </ligand>
</feature>
<gene>
    <name evidence="9" type="primary">pyrF</name>
    <name evidence="14" type="ORF">BHK98_09370</name>
</gene>
<dbReference type="Gene3D" id="3.20.20.70">
    <property type="entry name" value="Aldolase class I"/>
    <property type="match status" value="1"/>
</dbReference>